<name>A0A1H4HKM6_9BURK</name>
<feature type="compositionally biased region" description="Basic and acidic residues" evidence="6">
    <location>
        <begin position="26"/>
        <end position="37"/>
    </location>
</feature>
<dbReference type="PANTHER" id="PTHR43133">
    <property type="entry name" value="RNA POLYMERASE ECF-TYPE SIGMA FACTO"/>
    <property type="match status" value="1"/>
</dbReference>
<evidence type="ECO:0000313" key="9">
    <source>
        <dbReference type="EMBL" id="SEB21598.1"/>
    </source>
</evidence>
<dbReference type="InterPro" id="IPR013324">
    <property type="entry name" value="RNA_pol_sigma_r3/r4-like"/>
</dbReference>
<dbReference type="RefSeq" id="WP_090537079.1">
    <property type="nucleotide sequence ID" value="NZ_FNRQ01000009.1"/>
</dbReference>
<keyword evidence="4" id="KW-0238">DNA-binding</keyword>
<dbReference type="InterPro" id="IPR036388">
    <property type="entry name" value="WH-like_DNA-bd_sf"/>
</dbReference>
<keyword evidence="2" id="KW-0805">Transcription regulation</keyword>
<evidence type="ECO:0000313" key="10">
    <source>
        <dbReference type="Proteomes" id="UP000198638"/>
    </source>
</evidence>
<dbReference type="AlphaFoldDB" id="A0A1H4HKM6"/>
<dbReference type="GO" id="GO:0003677">
    <property type="term" value="F:DNA binding"/>
    <property type="evidence" value="ECO:0007669"/>
    <property type="project" value="UniProtKB-KW"/>
</dbReference>
<feature type="domain" description="RNA polymerase sigma-70 region 2" evidence="7">
    <location>
        <begin position="61"/>
        <end position="126"/>
    </location>
</feature>
<dbReference type="STRING" id="83784.SAMN05192564_109142"/>
<dbReference type="GO" id="GO:0006352">
    <property type="term" value="P:DNA-templated transcription initiation"/>
    <property type="evidence" value="ECO:0007669"/>
    <property type="project" value="InterPro"/>
</dbReference>
<dbReference type="Pfam" id="PF08281">
    <property type="entry name" value="Sigma70_r4_2"/>
    <property type="match status" value="1"/>
</dbReference>
<keyword evidence="5" id="KW-0804">Transcription</keyword>
<comment type="similarity">
    <text evidence="1">Belongs to the sigma-70 factor family. ECF subfamily.</text>
</comment>
<dbReference type="Pfam" id="PF04542">
    <property type="entry name" value="Sigma70_r2"/>
    <property type="match status" value="1"/>
</dbReference>
<evidence type="ECO:0000259" key="7">
    <source>
        <dbReference type="Pfam" id="PF04542"/>
    </source>
</evidence>
<dbReference type="InterPro" id="IPR007627">
    <property type="entry name" value="RNA_pol_sigma70_r2"/>
</dbReference>
<evidence type="ECO:0000256" key="2">
    <source>
        <dbReference type="ARBA" id="ARBA00023015"/>
    </source>
</evidence>
<dbReference type="InterPro" id="IPR013325">
    <property type="entry name" value="RNA_pol_sigma_r2"/>
</dbReference>
<dbReference type="Gene3D" id="1.10.1740.10">
    <property type="match status" value="1"/>
</dbReference>
<accession>A0A1H4HKM6</accession>
<dbReference type="CDD" id="cd06171">
    <property type="entry name" value="Sigma70_r4"/>
    <property type="match status" value="1"/>
</dbReference>
<dbReference type="OrthoDB" id="8535698at2"/>
<dbReference type="PANTHER" id="PTHR43133:SF58">
    <property type="entry name" value="ECF RNA POLYMERASE SIGMA FACTOR SIGD"/>
    <property type="match status" value="1"/>
</dbReference>
<dbReference type="Gene3D" id="1.10.10.10">
    <property type="entry name" value="Winged helix-like DNA-binding domain superfamily/Winged helix DNA-binding domain"/>
    <property type="match status" value="1"/>
</dbReference>
<dbReference type="InterPro" id="IPR014284">
    <property type="entry name" value="RNA_pol_sigma-70_dom"/>
</dbReference>
<dbReference type="GO" id="GO:0016987">
    <property type="term" value="F:sigma factor activity"/>
    <property type="evidence" value="ECO:0007669"/>
    <property type="project" value="UniProtKB-KW"/>
</dbReference>
<dbReference type="Proteomes" id="UP000198638">
    <property type="component" value="Unassembled WGS sequence"/>
</dbReference>
<protein>
    <submittedName>
        <fullName evidence="9">RNA polymerase, sigma subunit, ECF family</fullName>
    </submittedName>
</protein>
<dbReference type="NCBIfam" id="TIGR02937">
    <property type="entry name" value="sigma70-ECF"/>
    <property type="match status" value="1"/>
</dbReference>
<dbReference type="InterPro" id="IPR013249">
    <property type="entry name" value="RNA_pol_sigma70_r4_t2"/>
</dbReference>
<feature type="domain" description="RNA polymerase sigma factor 70 region 4 type 2" evidence="8">
    <location>
        <begin position="156"/>
        <end position="208"/>
    </location>
</feature>
<dbReference type="EMBL" id="FNRQ01000009">
    <property type="protein sequence ID" value="SEB21598.1"/>
    <property type="molecule type" value="Genomic_DNA"/>
</dbReference>
<dbReference type="InterPro" id="IPR039425">
    <property type="entry name" value="RNA_pol_sigma-70-like"/>
</dbReference>
<gene>
    <name evidence="9" type="ORF">SAMN05192564_109142</name>
</gene>
<dbReference type="SUPFAM" id="SSF88946">
    <property type="entry name" value="Sigma2 domain of RNA polymerase sigma factors"/>
    <property type="match status" value="1"/>
</dbReference>
<reference evidence="10" key="1">
    <citation type="submission" date="2016-10" db="EMBL/GenBank/DDBJ databases">
        <authorList>
            <person name="Varghese N."/>
            <person name="Submissions S."/>
        </authorList>
    </citation>
    <scope>NUCLEOTIDE SEQUENCE [LARGE SCALE GENOMIC DNA]</scope>
    <source>
        <strain evidence="10">LMG 24000</strain>
    </source>
</reference>
<evidence type="ECO:0000259" key="8">
    <source>
        <dbReference type="Pfam" id="PF08281"/>
    </source>
</evidence>
<dbReference type="SUPFAM" id="SSF88659">
    <property type="entry name" value="Sigma3 and sigma4 domains of RNA polymerase sigma factors"/>
    <property type="match status" value="1"/>
</dbReference>
<feature type="region of interest" description="Disordered" evidence="6">
    <location>
        <begin position="1"/>
        <end position="37"/>
    </location>
</feature>
<proteinExistence type="inferred from homology"/>
<evidence type="ECO:0000256" key="6">
    <source>
        <dbReference type="SAM" id="MobiDB-lite"/>
    </source>
</evidence>
<evidence type="ECO:0000256" key="3">
    <source>
        <dbReference type="ARBA" id="ARBA00023082"/>
    </source>
</evidence>
<evidence type="ECO:0000256" key="1">
    <source>
        <dbReference type="ARBA" id="ARBA00010641"/>
    </source>
</evidence>
<organism evidence="9 10">
    <name type="scientific">Paraburkholderia sartisoli</name>
    <dbReference type="NCBI Taxonomy" id="83784"/>
    <lineage>
        <taxon>Bacteria</taxon>
        <taxon>Pseudomonadati</taxon>
        <taxon>Pseudomonadota</taxon>
        <taxon>Betaproteobacteria</taxon>
        <taxon>Burkholderiales</taxon>
        <taxon>Burkholderiaceae</taxon>
        <taxon>Paraburkholderia</taxon>
    </lineage>
</organism>
<keyword evidence="10" id="KW-1185">Reference proteome</keyword>
<keyword evidence="3" id="KW-0731">Sigma factor</keyword>
<evidence type="ECO:0000256" key="5">
    <source>
        <dbReference type="ARBA" id="ARBA00023163"/>
    </source>
</evidence>
<evidence type="ECO:0000256" key="4">
    <source>
        <dbReference type="ARBA" id="ARBA00023125"/>
    </source>
</evidence>
<sequence>MSSRTHRRGPTLSVVPDAHNAAGADHPPETSETRPDGTLDWSILMARAQAGDRDAYRRLLEAITPYLRALASRQTRNRSDVEDTVQDILLTVHTVRQTYDPALAFGPWLITIANRRIVDRLRRQGRLGAHEAPFDPEHETFRAAETNLQEEAVDARMLRDAIEHLPARQRDAIRMLKLEEMSLKEAAAASGMSVAALKVATHRALKSLRGLIEKRGGRS</sequence>